<dbReference type="PROSITE" id="PS00622">
    <property type="entry name" value="HTH_LUXR_1"/>
    <property type="match status" value="1"/>
</dbReference>
<dbReference type="InterPro" id="IPR036693">
    <property type="entry name" value="TF_LuxR_autoind-bd_dom_sf"/>
</dbReference>
<keyword evidence="1" id="KW-0805">Transcription regulation</keyword>
<keyword evidence="6" id="KW-1185">Reference proteome</keyword>
<dbReference type="KEGG" id="lfc:LFE_1606"/>
<dbReference type="OrthoDB" id="9774661at2"/>
<organism evidence="5 6">
    <name type="scientific">Leptospirillum ferrooxidans (strain C2-3)</name>
    <dbReference type="NCBI Taxonomy" id="1162668"/>
    <lineage>
        <taxon>Bacteria</taxon>
        <taxon>Pseudomonadati</taxon>
        <taxon>Nitrospirota</taxon>
        <taxon>Nitrospiria</taxon>
        <taxon>Nitrospirales</taxon>
        <taxon>Nitrospiraceae</taxon>
        <taxon>Leptospirillum</taxon>
    </lineage>
</organism>
<dbReference type="PATRIC" id="fig|1162668.3.peg.1912"/>
<dbReference type="eggNOG" id="COG2197">
    <property type="taxonomic scope" value="Bacteria"/>
</dbReference>
<keyword evidence="3" id="KW-0804">Transcription</keyword>
<sequence length="253" mass="28818">MKVLTNLSDLSKSDLVSLSEIVYLSTSVRKKEELGDLLRVVTHLIPTTGVVAGLPSKDPRHDSIIETERYMNVSYSISWLTLYQERKFHLVDPIFQNHFEYFGRQVWSETYKRVSTMAERKFIETSLDFDLDDGVTLGQRSYSGKGGSTFSFAGNEISRHSRHLTILDLLSPHLHAALSNIFLQSSSAAVSLTNREKEVLIWIKEGKTNWEISQILKVSERTIVFHMQNAMRKLGARNRVQAMATALSLRLIE</sequence>
<dbReference type="Gene3D" id="3.30.450.80">
    <property type="entry name" value="Transcription factor LuxR-like, autoinducer-binding domain"/>
    <property type="match status" value="1"/>
</dbReference>
<dbReference type="Gene3D" id="1.10.10.10">
    <property type="entry name" value="Winged helix-like DNA-binding domain superfamily/Winged helix DNA-binding domain"/>
    <property type="match status" value="1"/>
</dbReference>
<keyword evidence="2" id="KW-0238">DNA-binding</keyword>
<evidence type="ECO:0000256" key="2">
    <source>
        <dbReference type="ARBA" id="ARBA00023125"/>
    </source>
</evidence>
<dbReference type="GO" id="GO:0006355">
    <property type="term" value="P:regulation of DNA-templated transcription"/>
    <property type="evidence" value="ECO:0007669"/>
    <property type="project" value="InterPro"/>
</dbReference>
<gene>
    <name evidence="5" type="ordered locus">LFE_1606</name>
</gene>
<dbReference type="STRING" id="1162668.LFE_1606"/>
<dbReference type="SUPFAM" id="SSF46894">
    <property type="entry name" value="C-terminal effector domain of the bipartite response regulators"/>
    <property type="match status" value="1"/>
</dbReference>
<dbReference type="InterPro" id="IPR016032">
    <property type="entry name" value="Sig_transdc_resp-reg_C-effctor"/>
</dbReference>
<dbReference type="GO" id="GO:0003677">
    <property type="term" value="F:DNA binding"/>
    <property type="evidence" value="ECO:0007669"/>
    <property type="project" value="UniProtKB-KW"/>
</dbReference>
<dbReference type="Pfam" id="PF03472">
    <property type="entry name" value="Autoind_bind"/>
    <property type="match status" value="1"/>
</dbReference>
<feature type="domain" description="HTH luxR-type" evidence="4">
    <location>
        <begin position="185"/>
        <end position="250"/>
    </location>
</feature>
<reference evidence="6" key="2">
    <citation type="submission" date="2012-03" db="EMBL/GenBank/DDBJ databases">
        <title>The complete genome sequence of the pioneer microbe on fresh volcanic deposit, Leptospirillum ferrooxidans strain C2-3.</title>
        <authorList>
            <person name="Fujimura R."/>
            <person name="Sato Y."/>
            <person name="Nishizawa T."/>
            <person name="Nanba K."/>
            <person name="Oshima K."/>
            <person name="Hattori M."/>
            <person name="Kamijo T."/>
            <person name="Ohta H."/>
        </authorList>
    </citation>
    <scope>NUCLEOTIDE SEQUENCE [LARGE SCALE GENOMIC DNA]</scope>
    <source>
        <strain evidence="6">C2-3</strain>
    </source>
</reference>
<dbReference type="InterPro" id="IPR005143">
    <property type="entry name" value="TF_LuxR_autoind-bd_dom"/>
</dbReference>
<dbReference type="Proteomes" id="UP000007382">
    <property type="component" value="Chromosome"/>
</dbReference>
<proteinExistence type="predicted"/>
<dbReference type="AlphaFoldDB" id="I0IPT9"/>
<dbReference type="InterPro" id="IPR036388">
    <property type="entry name" value="WH-like_DNA-bd_sf"/>
</dbReference>
<dbReference type="PROSITE" id="PS50043">
    <property type="entry name" value="HTH_LUXR_2"/>
    <property type="match status" value="1"/>
</dbReference>
<dbReference type="PANTHER" id="PTHR44688">
    <property type="entry name" value="DNA-BINDING TRANSCRIPTIONAL ACTIVATOR DEVR_DOSR"/>
    <property type="match status" value="1"/>
</dbReference>
<accession>I0IPT9</accession>
<dbReference type="HOGENOM" id="CLU_072786_3_1_0"/>
<evidence type="ECO:0000256" key="1">
    <source>
        <dbReference type="ARBA" id="ARBA00023015"/>
    </source>
</evidence>
<protein>
    <submittedName>
        <fullName evidence="5">Putative transcriptional activator</fullName>
    </submittedName>
</protein>
<dbReference type="PANTHER" id="PTHR44688:SF16">
    <property type="entry name" value="DNA-BINDING TRANSCRIPTIONAL ACTIVATOR DEVR_DOSR"/>
    <property type="match status" value="1"/>
</dbReference>
<name>I0IPT9_LEPFC</name>
<evidence type="ECO:0000313" key="6">
    <source>
        <dbReference type="Proteomes" id="UP000007382"/>
    </source>
</evidence>
<evidence type="ECO:0000256" key="3">
    <source>
        <dbReference type="ARBA" id="ARBA00023163"/>
    </source>
</evidence>
<dbReference type="SUPFAM" id="SSF75516">
    <property type="entry name" value="Pheromone-binding domain of LuxR-like quorum-sensing transcription factors"/>
    <property type="match status" value="1"/>
</dbReference>
<evidence type="ECO:0000259" key="4">
    <source>
        <dbReference type="PROSITE" id="PS50043"/>
    </source>
</evidence>
<dbReference type="SMR" id="I0IPT9"/>
<dbReference type="SMART" id="SM00421">
    <property type="entry name" value="HTH_LUXR"/>
    <property type="match status" value="1"/>
</dbReference>
<dbReference type="Pfam" id="PF00196">
    <property type="entry name" value="GerE"/>
    <property type="match status" value="1"/>
</dbReference>
<dbReference type="CDD" id="cd06170">
    <property type="entry name" value="LuxR_C_like"/>
    <property type="match status" value="1"/>
</dbReference>
<evidence type="ECO:0000313" key="5">
    <source>
        <dbReference type="EMBL" id="BAM07288.1"/>
    </source>
</evidence>
<reference evidence="5 6" key="1">
    <citation type="journal article" date="2012" name="J. Bacteriol.">
        <title>Complete Genome Sequence of Leptospirillum ferrooxidans Strain C2-3, Isolated from a Fresh Volcanic Ash Deposit on the Island of Miyake, Japan.</title>
        <authorList>
            <person name="Fujimura R."/>
            <person name="Sato Y."/>
            <person name="Nishizawa T."/>
            <person name="Oshima K."/>
            <person name="Kim S.-W."/>
            <person name="Hattori M."/>
            <person name="Kamijo T."/>
            <person name="Ohta H."/>
        </authorList>
    </citation>
    <scope>NUCLEOTIDE SEQUENCE [LARGE SCALE GENOMIC DNA]</scope>
    <source>
        <strain evidence="5 6">C2-3</strain>
    </source>
</reference>
<dbReference type="PRINTS" id="PR00038">
    <property type="entry name" value="HTHLUXR"/>
</dbReference>
<dbReference type="EMBL" id="AP012342">
    <property type="protein sequence ID" value="BAM07288.1"/>
    <property type="molecule type" value="Genomic_DNA"/>
</dbReference>
<dbReference type="InterPro" id="IPR000792">
    <property type="entry name" value="Tscrpt_reg_LuxR_C"/>
</dbReference>